<dbReference type="InterPro" id="IPR029787">
    <property type="entry name" value="Nucleotide_cyclase"/>
</dbReference>
<proteinExistence type="predicted"/>
<feature type="domain" description="GGDEF" evidence="2">
    <location>
        <begin position="205"/>
        <end position="339"/>
    </location>
</feature>
<dbReference type="InterPro" id="IPR043128">
    <property type="entry name" value="Rev_trsase/Diguanyl_cyclase"/>
</dbReference>
<dbReference type="PROSITE" id="PS50883">
    <property type="entry name" value="EAL"/>
    <property type="match status" value="1"/>
</dbReference>
<dbReference type="RefSeq" id="WP_193080369.1">
    <property type="nucleotide sequence ID" value="NZ_CP045201.1"/>
</dbReference>
<dbReference type="CDD" id="cd01949">
    <property type="entry name" value="GGDEF"/>
    <property type="match status" value="1"/>
</dbReference>
<dbReference type="Gene3D" id="3.20.20.450">
    <property type="entry name" value="EAL domain"/>
    <property type="match status" value="1"/>
</dbReference>
<dbReference type="KEGG" id="pshq:F3W81_16630"/>
<dbReference type="SUPFAM" id="SSF141868">
    <property type="entry name" value="EAL domain-like"/>
    <property type="match status" value="1"/>
</dbReference>
<protein>
    <submittedName>
        <fullName evidence="3">EAL domain-containing protein</fullName>
    </submittedName>
</protein>
<feature type="domain" description="EAL" evidence="1">
    <location>
        <begin position="347"/>
        <end position="601"/>
    </location>
</feature>
<dbReference type="Pfam" id="PF00990">
    <property type="entry name" value="GGDEF"/>
    <property type="match status" value="1"/>
</dbReference>
<dbReference type="GO" id="GO:0071111">
    <property type="term" value="F:cyclic-guanylate-specific phosphodiesterase activity"/>
    <property type="evidence" value="ECO:0007669"/>
    <property type="project" value="InterPro"/>
</dbReference>
<dbReference type="InterPro" id="IPR050706">
    <property type="entry name" value="Cyclic-di-GMP_PDE-like"/>
</dbReference>
<evidence type="ECO:0000313" key="3">
    <source>
        <dbReference type="EMBL" id="QOL82311.1"/>
    </source>
</evidence>
<dbReference type="PANTHER" id="PTHR33121">
    <property type="entry name" value="CYCLIC DI-GMP PHOSPHODIESTERASE PDEF"/>
    <property type="match status" value="1"/>
</dbReference>
<dbReference type="Gene3D" id="3.30.70.270">
    <property type="match status" value="1"/>
</dbReference>
<evidence type="ECO:0000313" key="4">
    <source>
        <dbReference type="Proteomes" id="UP000594118"/>
    </source>
</evidence>
<reference evidence="3 4" key="1">
    <citation type="submission" date="2019-10" db="EMBL/GenBank/DDBJ databases">
        <title>Pseudopuniceibacterium sp. HQ09 islated from Antarctica.</title>
        <authorList>
            <person name="Liao L."/>
            <person name="Su S."/>
            <person name="Chen B."/>
            <person name="Yu Y."/>
        </authorList>
    </citation>
    <scope>NUCLEOTIDE SEQUENCE [LARGE SCALE GENOMIC DNA]</scope>
    <source>
        <strain evidence="3 4">HQ09</strain>
    </source>
</reference>
<accession>A0A7L9WPS4</accession>
<dbReference type="Proteomes" id="UP000594118">
    <property type="component" value="Chromosome"/>
</dbReference>
<sequence>MIRIDNSEQIEKLTGNLPDLMNALRSAATLAETVTGACTIVLHLSSGMLPNVEVTDCVSGDPDDVAALRQLTTGLTDHYAPMGRMARHDAEASHYRSCTLRGAQARSGIGRALFLQTGECIGAIGIGLPEPGRDARTPGLDQVALNFEFLLDGWWARFALEQDLSDSRKRALRLQRISETDPLTGLENTSAFEGKVRERLTDPDQPSAFILIDIDHFKLVNDLYGHQFGDTYLKVVSKAIYDSFQSGSIVGRLGGDEFGVLTDLPKMGDSYLRSLLSRCRNTILRATAYMNKPELGRVSIGAALFPDQSLEYEHLYKRADLALYASKASGRGMATVYSDEVGNRFDQSELAKTFQAACRAGQVVPYFQPIIDLASGETRAFEVLCRWENPRHGVITAEMFSAIFEDHNLATLLTRHMIQSALKHFTAGQRDLKVPAKMSLNVTYFDLMDREFVFDFQAALSDFNVEWSSIIIEVQETVVMGEPNGQVFRSLEELRRRGAQIALDDFGTGYGALRHLKNWPVDIVKIDRSFVRDLSTDFRDRAIVNSIIQLAKELGFSVVAEGIETRDQATQLVEMGCEFGQGFIYGRPQGPTGFATRLMID</sequence>
<dbReference type="EMBL" id="CP045201">
    <property type="protein sequence ID" value="QOL82311.1"/>
    <property type="molecule type" value="Genomic_DNA"/>
</dbReference>
<dbReference type="SMART" id="SM00052">
    <property type="entry name" value="EAL"/>
    <property type="match status" value="1"/>
</dbReference>
<evidence type="ECO:0000259" key="2">
    <source>
        <dbReference type="PROSITE" id="PS50887"/>
    </source>
</evidence>
<dbReference type="AlphaFoldDB" id="A0A7L9WPS4"/>
<dbReference type="SMART" id="SM00267">
    <property type="entry name" value="GGDEF"/>
    <property type="match status" value="1"/>
</dbReference>
<evidence type="ECO:0000259" key="1">
    <source>
        <dbReference type="PROSITE" id="PS50883"/>
    </source>
</evidence>
<dbReference type="CDD" id="cd01948">
    <property type="entry name" value="EAL"/>
    <property type="match status" value="1"/>
</dbReference>
<dbReference type="NCBIfam" id="TIGR00254">
    <property type="entry name" value="GGDEF"/>
    <property type="match status" value="1"/>
</dbReference>
<organism evidence="3 4">
    <name type="scientific">Pseudooceanicola spongiae</name>
    <dbReference type="NCBI Taxonomy" id="2613965"/>
    <lineage>
        <taxon>Bacteria</taxon>
        <taxon>Pseudomonadati</taxon>
        <taxon>Pseudomonadota</taxon>
        <taxon>Alphaproteobacteria</taxon>
        <taxon>Rhodobacterales</taxon>
        <taxon>Paracoccaceae</taxon>
        <taxon>Pseudooceanicola</taxon>
    </lineage>
</organism>
<dbReference type="PROSITE" id="PS50887">
    <property type="entry name" value="GGDEF"/>
    <property type="match status" value="1"/>
</dbReference>
<keyword evidence="4" id="KW-1185">Reference proteome</keyword>
<dbReference type="InterPro" id="IPR000160">
    <property type="entry name" value="GGDEF_dom"/>
</dbReference>
<name>A0A7L9WPS4_9RHOB</name>
<dbReference type="PANTHER" id="PTHR33121:SF70">
    <property type="entry name" value="SIGNALING PROTEIN YKOW"/>
    <property type="match status" value="1"/>
</dbReference>
<gene>
    <name evidence="3" type="ORF">F3W81_16630</name>
</gene>
<dbReference type="InterPro" id="IPR001633">
    <property type="entry name" value="EAL_dom"/>
</dbReference>
<dbReference type="Pfam" id="PF00563">
    <property type="entry name" value="EAL"/>
    <property type="match status" value="1"/>
</dbReference>
<dbReference type="SUPFAM" id="SSF55073">
    <property type="entry name" value="Nucleotide cyclase"/>
    <property type="match status" value="1"/>
</dbReference>
<dbReference type="InterPro" id="IPR035919">
    <property type="entry name" value="EAL_sf"/>
</dbReference>